<dbReference type="EMBL" id="VSRR010001913">
    <property type="protein sequence ID" value="MPC28443.1"/>
    <property type="molecule type" value="Genomic_DNA"/>
</dbReference>
<gene>
    <name evidence="1" type="ORF">E2C01_021649</name>
</gene>
<sequence length="122" mass="13941">MKSWPPLFPQRALMCSIHGIHESLPCPSLAYARSARKGRPAAPRPVVYRNVPLPPVSAMQRAHLAPLAASIMYILYHLSAKRHFCSFNLISYSIKFVQVMRGLQREVYRHMWPTQVQVRSTA</sequence>
<proteinExistence type="predicted"/>
<name>A0A5B7E593_PORTR</name>
<dbReference type="AlphaFoldDB" id="A0A5B7E593"/>
<evidence type="ECO:0000313" key="1">
    <source>
        <dbReference type="EMBL" id="MPC28443.1"/>
    </source>
</evidence>
<organism evidence="1 2">
    <name type="scientific">Portunus trituberculatus</name>
    <name type="common">Swimming crab</name>
    <name type="synonym">Neptunus trituberculatus</name>
    <dbReference type="NCBI Taxonomy" id="210409"/>
    <lineage>
        <taxon>Eukaryota</taxon>
        <taxon>Metazoa</taxon>
        <taxon>Ecdysozoa</taxon>
        <taxon>Arthropoda</taxon>
        <taxon>Crustacea</taxon>
        <taxon>Multicrustacea</taxon>
        <taxon>Malacostraca</taxon>
        <taxon>Eumalacostraca</taxon>
        <taxon>Eucarida</taxon>
        <taxon>Decapoda</taxon>
        <taxon>Pleocyemata</taxon>
        <taxon>Brachyura</taxon>
        <taxon>Eubrachyura</taxon>
        <taxon>Portunoidea</taxon>
        <taxon>Portunidae</taxon>
        <taxon>Portuninae</taxon>
        <taxon>Portunus</taxon>
    </lineage>
</organism>
<evidence type="ECO:0000313" key="2">
    <source>
        <dbReference type="Proteomes" id="UP000324222"/>
    </source>
</evidence>
<dbReference type="Proteomes" id="UP000324222">
    <property type="component" value="Unassembled WGS sequence"/>
</dbReference>
<keyword evidence="2" id="KW-1185">Reference proteome</keyword>
<reference evidence="1 2" key="1">
    <citation type="submission" date="2019-05" db="EMBL/GenBank/DDBJ databases">
        <title>Another draft genome of Portunus trituberculatus and its Hox gene families provides insights of decapod evolution.</title>
        <authorList>
            <person name="Jeong J.-H."/>
            <person name="Song I."/>
            <person name="Kim S."/>
            <person name="Choi T."/>
            <person name="Kim D."/>
            <person name="Ryu S."/>
            <person name="Kim W."/>
        </authorList>
    </citation>
    <scope>NUCLEOTIDE SEQUENCE [LARGE SCALE GENOMIC DNA]</scope>
    <source>
        <tissue evidence="1">Muscle</tissue>
    </source>
</reference>
<comment type="caution">
    <text evidence="1">The sequence shown here is derived from an EMBL/GenBank/DDBJ whole genome shotgun (WGS) entry which is preliminary data.</text>
</comment>
<protein>
    <submittedName>
        <fullName evidence="1">Uncharacterized protein</fullName>
    </submittedName>
</protein>
<accession>A0A5B7E593</accession>